<dbReference type="EMBL" id="MFAD01000025">
    <property type="protein sequence ID" value="OGD70076.1"/>
    <property type="molecule type" value="Genomic_DNA"/>
</dbReference>
<protein>
    <recommendedName>
        <fullName evidence="1">DNA polymerase III delta subunit-like C-terminal domain-containing protein</fullName>
    </recommendedName>
</protein>
<dbReference type="InterPro" id="IPR008921">
    <property type="entry name" value="DNA_pol3_clamp-load_cplx_C"/>
</dbReference>
<comment type="caution">
    <text evidence="2">The sequence shown here is derived from an EMBL/GenBank/DDBJ whole genome shotgun (WGS) entry which is preliminary data.</text>
</comment>
<proteinExistence type="predicted"/>
<evidence type="ECO:0000313" key="2">
    <source>
        <dbReference type="EMBL" id="OGD70076.1"/>
    </source>
</evidence>
<dbReference type="Gene3D" id="1.20.272.10">
    <property type="match status" value="1"/>
</dbReference>
<gene>
    <name evidence="2" type="ORF">A3I18_01275</name>
</gene>
<evidence type="ECO:0000313" key="3">
    <source>
        <dbReference type="Proteomes" id="UP000186545"/>
    </source>
</evidence>
<feature type="domain" description="DNA polymerase III delta subunit-like C-terminal" evidence="1">
    <location>
        <begin position="140"/>
        <end position="250"/>
    </location>
</feature>
<evidence type="ECO:0000259" key="1">
    <source>
        <dbReference type="Pfam" id="PF21694"/>
    </source>
</evidence>
<accession>A0A1F5ES58</accession>
<dbReference type="Proteomes" id="UP000186545">
    <property type="component" value="Unassembled WGS sequence"/>
</dbReference>
<dbReference type="InterPro" id="IPR048466">
    <property type="entry name" value="DNA_pol3_delta-like_C"/>
</dbReference>
<name>A0A1F5ES58_9BACT</name>
<reference evidence="2 3" key="1">
    <citation type="journal article" date="2016" name="Nat. Commun.">
        <title>Thousands of microbial genomes shed light on interconnected biogeochemical processes in an aquifer system.</title>
        <authorList>
            <person name="Anantharaman K."/>
            <person name="Brown C.T."/>
            <person name="Hug L.A."/>
            <person name="Sharon I."/>
            <person name="Castelle C.J."/>
            <person name="Probst A.J."/>
            <person name="Thomas B.C."/>
            <person name="Singh A."/>
            <person name="Wilkins M.J."/>
            <person name="Karaoz U."/>
            <person name="Brodie E.L."/>
            <person name="Williams K.H."/>
            <person name="Hubbard S.S."/>
            <person name="Banfield J.F."/>
        </authorList>
    </citation>
    <scope>NUCLEOTIDE SEQUENCE [LARGE SCALE GENOMIC DNA]</scope>
</reference>
<sequence length="251" mass="28896">MLYLLYGSNFKKSREKLHSLVDSLLKKKPGASFFKIDSSNFSESQIDELVGGQGLFEQKYIVQMDGLLENQKSKDFVMDRIKEISESDNVFVFIEENISKPVLGKIEKVAQKVQEFEGRAIDGRNFSVIGGGNLNLSDFNIFNLADAFGNRDKKRLWVLYNQAVRRNIPAEEIHGILNWQLRVMIISKKSMNAEKANLKHFVFNKSLRFSKNFEQGDLRKLSVKMVAMYHDARRGIVDFDTALEKFILELN</sequence>
<dbReference type="GO" id="GO:0003677">
    <property type="term" value="F:DNA binding"/>
    <property type="evidence" value="ECO:0007669"/>
    <property type="project" value="InterPro"/>
</dbReference>
<dbReference type="GO" id="GO:0006260">
    <property type="term" value="P:DNA replication"/>
    <property type="evidence" value="ECO:0007669"/>
    <property type="project" value="InterPro"/>
</dbReference>
<dbReference type="AlphaFoldDB" id="A0A1F5ES58"/>
<dbReference type="Pfam" id="PF21694">
    <property type="entry name" value="DNA_pol3_delta_C"/>
    <property type="match status" value="1"/>
</dbReference>
<dbReference type="SUPFAM" id="SSF48019">
    <property type="entry name" value="post-AAA+ oligomerization domain-like"/>
    <property type="match status" value="1"/>
</dbReference>
<organism evidence="2 3">
    <name type="scientific">Candidatus Campbellbacteria bacterium RIFCSPLOWO2_02_FULL_35_11</name>
    <dbReference type="NCBI Taxonomy" id="1797581"/>
    <lineage>
        <taxon>Bacteria</taxon>
        <taxon>Candidatus Campbelliibacteriota</taxon>
    </lineage>
</organism>